<name>A0A402D1M0_9BACT</name>
<dbReference type="Gene3D" id="3.30.450.90">
    <property type="match status" value="1"/>
</dbReference>
<evidence type="ECO:0000256" key="5">
    <source>
        <dbReference type="ARBA" id="ARBA00022679"/>
    </source>
</evidence>
<dbReference type="FunFam" id="3.40.50.1370:FF:000008">
    <property type="entry name" value="Ornithine carbamoyltransferase"/>
    <property type="match status" value="1"/>
</dbReference>
<dbReference type="SUPFAM" id="SSF53671">
    <property type="entry name" value="Aspartate/ornithine carbamoyltransferase"/>
    <property type="match status" value="1"/>
</dbReference>
<dbReference type="InterPro" id="IPR024904">
    <property type="entry name" value="OTCase_ArgI"/>
</dbReference>
<comment type="caution">
    <text evidence="7">Lacks conserved residue(s) required for the propagation of feature annotation.</text>
</comment>
<dbReference type="InterPro" id="IPR006130">
    <property type="entry name" value="Asp/Orn_carbamoylTrfase"/>
</dbReference>
<dbReference type="NCBIfam" id="TIGR00658">
    <property type="entry name" value="orni_carb_tr"/>
    <property type="match status" value="1"/>
</dbReference>
<protein>
    <recommendedName>
        <fullName evidence="4 7">Ornithine carbamoyltransferase</fullName>
        <shortName evidence="7">OTCase</shortName>
        <ecNumber evidence="3 7">2.1.3.3</ecNumber>
    </recommendedName>
</protein>
<evidence type="ECO:0000256" key="6">
    <source>
        <dbReference type="ARBA" id="ARBA00048772"/>
    </source>
</evidence>
<dbReference type="GO" id="GO:0042450">
    <property type="term" value="P:L-arginine biosynthetic process via ornithine"/>
    <property type="evidence" value="ECO:0007669"/>
    <property type="project" value="UniProtKB-UniRule"/>
</dbReference>
<dbReference type="GO" id="GO:0019240">
    <property type="term" value="P:citrulline biosynthetic process"/>
    <property type="evidence" value="ECO:0007669"/>
    <property type="project" value="TreeGrafter"/>
</dbReference>
<organism evidence="8 9">
    <name type="scientific">Capsulimonas corticalis</name>
    <dbReference type="NCBI Taxonomy" id="2219043"/>
    <lineage>
        <taxon>Bacteria</taxon>
        <taxon>Bacillati</taxon>
        <taxon>Armatimonadota</taxon>
        <taxon>Armatimonadia</taxon>
        <taxon>Capsulimonadales</taxon>
        <taxon>Capsulimonadaceae</taxon>
        <taxon>Capsulimonas</taxon>
    </lineage>
</organism>
<dbReference type="AlphaFoldDB" id="A0A402D1M0"/>
<dbReference type="PROSITE" id="PS51903">
    <property type="entry name" value="CLP_R"/>
    <property type="match status" value="1"/>
</dbReference>
<keyword evidence="5 7" id="KW-0808">Transferase</keyword>
<feature type="binding site" evidence="7">
    <location>
        <begin position="441"/>
        <end position="444"/>
    </location>
    <ligand>
        <name>carbamoyl phosphate</name>
        <dbReference type="ChEBI" id="CHEBI:58228"/>
    </ligand>
</feature>
<dbReference type="InterPro" id="IPR004176">
    <property type="entry name" value="Clp_R_N"/>
</dbReference>
<comment type="similarity">
    <text evidence="2 7">Belongs to the aspartate/ornithine carbamoyltransferase superfamily. OTCase family.</text>
</comment>
<evidence type="ECO:0000313" key="9">
    <source>
        <dbReference type="Proteomes" id="UP000287394"/>
    </source>
</evidence>
<dbReference type="GO" id="GO:0016597">
    <property type="term" value="F:amino acid binding"/>
    <property type="evidence" value="ECO:0007669"/>
    <property type="project" value="InterPro"/>
</dbReference>
<dbReference type="HAMAP" id="MF_01109">
    <property type="entry name" value="OTCase"/>
    <property type="match status" value="1"/>
</dbReference>
<comment type="catalytic activity">
    <reaction evidence="6 7">
        <text>carbamoyl phosphate + L-ornithine = L-citrulline + phosphate + H(+)</text>
        <dbReference type="Rhea" id="RHEA:19513"/>
        <dbReference type="ChEBI" id="CHEBI:15378"/>
        <dbReference type="ChEBI" id="CHEBI:43474"/>
        <dbReference type="ChEBI" id="CHEBI:46911"/>
        <dbReference type="ChEBI" id="CHEBI:57743"/>
        <dbReference type="ChEBI" id="CHEBI:58228"/>
        <dbReference type="EC" id="2.1.3.3"/>
    </reaction>
</comment>
<dbReference type="NCBIfam" id="NF001986">
    <property type="entry name" value="PRK00779.1"/>
    <property type="match status" value="1"/>
</dbReference>
<dbReference type="InterPro" id="IPR036628">
    <property type="entry name" value="Clp_N_dom_sf"/>
</dbReference>
<dbReference type="PRINTS" id="PR00100">
    <property type="entry name" value="AOTCASE"/>
</dbReference>
<dbReference type="FunCoup" id="A0A402D1M0">
    <property type="interactions" value="448"/>
</dbReference>
<dbReference type="InterPro" id="IPR006131">
    <property type="entry name" value="Asp_carbamoyltransf_Asp/Orn-bd"/>
</dbReference>
<feature type="binding site" evidence="7">
    <location>
        <begin position="540"/>
        <end position="541"/>
    </location>
    <ligand>
        <name>L-ornithine</name>
        <dbReference type="ChEBI" id="CHEBI:46911"/>
    </ligand>
</feature>
<dbReference type="InterPro" id="IPR006132">
    <property type="entry name" value="Asp/Orn_carbamoyltranf_P-bd"/>
</dbReference>
<evidence type="ECO:0000256" key="7">
    <source>
        <dbReference type="HAMAP-Rule" id="MF_01109"/>
    </source>
</evidence>
<evidence type="ECO:0000256" key="2">
    <source>
        <dbReference type="ARBA" id="ARBA00007805"/>
    </source>
</evidence>
<evidence type="ECO:0000256" key="4">
    <source>
        <dbReference type="ARBA" id="ARBA00016634"/>
    </source>
</evidence>
<proteinExistence type="inferred from homology"/>
<dbReference type="Proteomes" id="UP000287394">
    <property type="component" value="Chromosome"/>
</dbReference>
<dbReference type="Gene3D" id="1.10.1780.10">
    <property type="entry name" value="Clp, N-terminal domain"/>
    <property type="match status" value="1"/>
</dbReference>
<comment type="pathway">
    <text evidence="1">Amino-acid biosynthesis; L-arginine biosynthesis; L-arginine from L-ornithine and carbamoyl phosphate: step 1/3.</text>
</comment>
<dbReference type="GO" id="GO:0004585">
    <property type="term" value="F:ornithine carbamoyltransferase activity"/>
    <property type="evidence" value="ECO:0007669"/>
    <property type="project" value="UniProtKB-UniRule"/>
</dbReference>
<dbReference type="InterPro" id="IPR036901">
    <property type="entry name" value="Asp/Orn_carbamoylTrfase_sf"/>
</dbReference>
<dbReference type="Pfam" id="PF02861">
    <property type="entry name" value="Clp_N"/>
    <property type="match status" value="1"/>
</dbReference>
<sequence length="616" mass="66355">MSKQLTLNARMVLFSAQQEAARRSHAEITPEHIYIALLGETEGVADYVLARLGVNVEALTKAADQMAGEGESVEHDLPLSLSASRERPLTTEASGVLDLADAAAKSLYESYIGTEHLLVALTRLEDSPISAALTKAGAGEAALLAEISLLQNAQDPTDLETHGGGDSPIIRMATQILQEALKEQVVEVHIEPREGDVRVAHLAWGSFSEATTVPKHFLLPLVARYRSMINSPAAPGTTGAITVAYGGRGYELLLSERSTPYGEALVMRVLPRPLPETCPDGDGAQQNFSPVTSQRMAAPVGVSPIADVLSQHALRGRDIIGIEQLTRAEIMLILDVAARLKANKYDVTQTQFAQGQTLALLFEKPSLRTRVTFEAGMTQLGGHAIYLEGRLGVRETVPDVARNLDRWIDGIMARTFAHQTVLDLAEYASIPVINGLSDREHPCQALADFQTLGERKGRLAGLKMTYVGDGNNVAHSLMLLAAKVGVDFTIACPKGYEPDEALWQVALGCAAETGATLTITDNVTEGVRDADAVYTDVWTSMGQEEETAERLKIFAPFQVNAELVALAKPDALVMHCLPAHRGEEITADVLEGPQSVVFDQAENRLHAQKAVMSLVL</sequence>
<dbReference type="PRINTS" id="PR00102">
    <property type="entry name" value="OTCASE"/>
</dbReference>
<dbReference type="EC" id="2.1.3.3" evidence="3 7"/>
<evidence type="ECO:0000256" key="3">
    <source>
        <dbReference type="ARBA" id="ARBA00013007"/>
    </source>
</evidence>
<feature type="binding site" evidence="7">
    <location>
        <position position="604"/>
    </location>
    <ligand>
        <name>carbamoyl phosphate</name>
        <dbReference type="ChEBI" id="CHEBI:58228"/>
    </ligand>
</feature>
<feature type="binding site" evidence="7">
    <location>
        <begin position="576"/>
        <end position="577"/>
    </location>
    <ligand>
        <name>carbamoyl phosphate</name>
        <dbReference type="ChEBI" id="CHEBI:58228"/>
    </ligand>
</feature>
<feature type="binding site" evidence="7">
    <location>
        <position position="414"/>
    </location>
    <ligand>
        <name>carbamoyl phosphate</name>
        <dbReference type="ChEBI" id="CHEBI:58228"/>
    </ligand>
</feature>
<dbReference type="GO" id="GO:0005737">
    <property type="term" value="C:cytoplasm"/>
    <property type="evidence" value="ECO:0007669"/>
    <property type="project" value="UniProtKB-SubCell"/>
</dbReference>
<dbReference type="Pfam" id="PF02729">
    <property type="entry name" value="OTCace_N"/>
    <property type="match status" value="1"/>
</dbReference>
<dbReference type="OrthoDB" id="9802587at2"/>
<dbReference type="PANTHER" id="PTHR45753">
    <property type="entry name" value="ORNITHINE CARBAMOYLTRANSFERASE, MITOCHONDRIAL"/>
    <property type="match status" value="1"/>
</dbReference>
<keyword evidence="7" id="KW-0963">Cytoplasm</keyword>
<dbReference type="PANTHER" id="PTHR45753:SF3">
    <property type="entry name" value="ORNITHINE TRANSCARBAMYLASE, MITOCHONDRIAL"/>
    <property type="match status" value="1"/>
</dbReference>
<dbReference type="Gene3D" id="3.40.50.1370">
    <property type="entry name" value="Aspartate/ornithine carbamoyltransferase"/>
    <property type="match status" value="2"/>
</dbReference>
<feature type="binding site" evidence="7">
    <location>
        <position position="536"/>
    </location>
    <ligand>
        <name>L-ornithine</name>
        <dbReference type="ChEBI" id="CHEBI:46911"/>
    </ligand>
</feature>
<comment type="subcellular location">
    <subcellularLocation>
        <location evidence="7">Cytoplasm</location>
    </subcellularLocation>
</comment>
<reference evidence="8 9" key="1">
    <citation type="journal article" date="2019" name="Int. J. Syst. Evol. Microbiol.">
        <title>Capsulimonas corticalis gen. nov., sp. nov., an aerobic capsulated bacterium, of a novel bacterial order, Capsulimonadales ord. nov., of the class Armatimonadia of the phylum Armatimonadetes.</title>
        <authorList>
            <person name="Li J."/>
            <person name="Kudo C."/>
            <person name="Tonouchi A."/>
        </authorList>
    </citation>
    <scope>NUCLEOTIDE SEQUENCE [LARGE SCALE GENOMIC DNA]</scope>
    <source>
        <strain evidence="8 9">AX-7</strain>
    </source>
</reference>
<evidence type="ECO:0000313" key="8">
    <source>
        <dbReference type="EMBL" id="BDI28626.1"/>
    </source>
</evidence>
<evidence type="ECO:0000256" key="1">
    <source>
        <dbReference type="ARBA" id="ARBA00004975"/>
    </source>
</evidence>
<accession>A0A402D1M0</accession>
<feature type="binding site" evidence="7">
    <location>
        <position position="472"/>
    </location>
    <ligand>
        <name>L-ornithine</name>
        <dbReference type="ChEBI" id="CHEBI:46911"/>
    </ligand>
</feature>
<dbReference type="KEGG" id="ccot:CCAX7_006770"/>
<dbReference type="InterPro" id="IPR002292">
    <property type="entry name" value="Orn/put_carbamltrans"/>
</dbReference>
<dbReference type="Pfam" id="PF00185">
    <property type="entry name" value="OTCace"/>
    <property type="match status" value="1"/>
</dbReference>
<gene>
    <name evidence="8" type="ORF">CCAX7_006770</name>
</gene>
<dbReference type="EMBL" id="AP025739">
    <property type="protein sequence ID" value="BDI28626.1"/>
    <property type="molecule type" value="Genomic_DNA"/>
</dbReference>
<keyword evidence="9" id="KW-1185">Reference proteome</keyword>
<dbReference type="SUPFAM" id="SSF81923">
    <property type="entry name" value="Double Clp-N motif"/>
    <property type="match status" value="1"/>
</dbReference>